<comment type="caution">
    <text evidence="3">The sequence shown here is derived from an EMBL/GenBank/DDBJ whole genome shotgun (WGS) entry which is preliminary data.</text>
</comment>
<evidence type="ECO:0000313" key="4">
    <source>
        <dbReference type="Proteomes" id="UP000315252"/>
    </source>
</evidence>
<dbReference type="PANTHER" id="PTHR38595">
    <property type="entry name" value="CYTOPLASMIC PROTEIN-RELATED"/>
    <property type="match status" value="1"/>
</dbReference>
<evidence type="ECO:0000313" key="3">
    <source>
        <dbReference type="EMBL" id="TQV80455.1"/>
    </source>
</evidence>
<dbReference type="PANTHER" id="PTHR38595:SF1">
    <property type="entry name" value="TYPE VI SECRETION SYSTEM COMPONENT TSSE1"/>
    <property type="match status" value="1"/>
</dbReference>
<dbReference type="Gene3D" id="3.10.450.40">
    <property type="match status" value="1"/>
</dbReference>
<feature type="region of interest" description="Disordered" evidence="1">
    <location>
        <begin position="1"/>
        <end position="36"/>
    </location>
</feature>
<dbReference type="InterPro" id="IPR017737">
    <property type="entry name" value="TssE1-like"/>
</dbReference>
<dbReference type="NCBIfam" id="TIGR03357">
    <property type="entry name" value="VI_zyme"/>
    <property type="match status" value="1"/>
</dbReference>
<sequence length="164" mass="18933">MARLDPDQPILPSVLDRLLDAHPDESKDRPKSRGQPLAELRNAIRRDLEALLNTRQRHLSWPSELKELERSLLNFGIPDVTRIDVATQQDRQDFCRELEVAIRRHEPRFQSLKVIMLDNAEPQDRTLRFRVEALVFADPTPESMVFDSSLDPVTQNFSVTKPNG</sequence>
<dbReference type="AlphaFoldDB" id="A0A545TTB4"/>
<evidence type="ECO:0000259" key="2">
    <source>
        <dbReference type="Pfam" id="PF04965"/>
    </source>
</evidence>
<dbReference type="Pfam" id="PF04965">
    <property type="entry name" value="GPW_gp25"/>
    <property type="match status" value="1"/>
</dbReference>
<dbReference type="OrthoDB" id="119583at2"/>
<gene>
    <name evidence="3" type="primary">tssE</name>
    <name evidence="3" type="ORF">FKG95_09765</name>
</gene>
<dbReference type="Proteomes" id="UP000315252">
    <property type="component" value="Unassembled WGS sequence"/>
</dbReference>
<dbReference type="SUPFAM" id="SSF160719">
    <property type="entry name" value="gpW/gp25-like"/>
    <property type="match status" value="1"/>
</dbReference>
<reference evidence="3 4" key="1">
    <citation type="submission" date="2019-06" db="EMBL/GenBank/DDBJ databases">
        <title>Whole genome sequence for Rhodospirillaceae sp. R148.</title>
        <authorList>
            <person name="Wang G."/>
        </authorList>
    </citation>
    <scope>NUCLEOTIDE SEQUENCE [LARGE SCALE GENOMIC DNA]</scope>
    <source>
        <strain evidence="3 4">R148</strain>
    </source>
</reference>
<proteinExistence type="predicted"/>
<evidence type="ECO:0000256" key="1">
    <source>
        <dbReference type="SAM" id="MobiDB-lite"/>
    </source>
</evidence>
<keyword evidence="4" id="KW-1185">Reference proteome</keyword>
<dbReference type="InterPro" id="IPR007048">
    <property type="entry name" value="IraD/Gp25-like"/>
</dbReference>
<dbReference type="EMBL" id="VHSH01000003">
    <property type="protein sequence ID" value="TQV80455.1"/>
    <property type="molecule type" value="Genomic_DNA"/>
</dbReference>
<dbReference type="InterPro" id="IPR053176">
    <property type="entry name" value="T6SS_TssE1-like"/>
</dbReference>
<name>A0A545TTB4_9PROT</name>
<dbReference type="RefSeq" id="WP_142896169.1">
    <property type="nucleotide sequence ID" value="NZ_ML660054.1"/>
</dbReference>
<feature type="domain" description="IraD/Gp25-like" evidence="2">
    <location>
        <begin position="39"/>
        <end position="139"/>
    </location>
</feature>
<accession>A0A545TTB4</accession>
<organism evidence="3 4">
    <name type="scientific">Denitrobaculum tricleocarpae</name>
    <dbReference type="NCBI Taxonomy" id="2591009"/>
    <lineage>
        <taxon>Bacteria</taxon>
        <taxon>Pseudomonadati</taxon>
        <taxon>Pseudomonadota</taxon>
        <taxon>Alphaproteobacteria</taxon>
        <taxon>Rhodospirillales</taxon>
        <taxon>Rhodospirillaceae</taxon>
        <taxon>Denitrobaculum</taxon>
    </lineage>
</organism>
<feature type="compositionally biased region" description="Basic and acidic residues" evidence="1">
    <location>
        <begin position="17"/>
        <end position="31"/>
    </location>
</feature>
<protein>
    <submittedName>
        <fullName evidence="3">Type VI secretion system baseplate subunit TssE</fullName>
    </submittedName>
</protein>